<keyword evidence="2" id="KW-1185">Reference proteome</keyword>
<protein>
    <submittedName>
        <fullName evidence="1">Uncharacterized protein</fullName>
    </submittedName>
</protein>
<evidence type="ECO:0000313" key="1">
    <source>
        <dbReference type="EMBL" id="MEQ2299010.1"/>
    </source>
</evidence>
<evidence type="ECO:0000313" key="2">
    <source>
        <dbReference type="Proteomes" id="UP001469553"/>
    </source>
</evidence>
<proteinExistence type="predicted"/>
<accession>A0ABV0YZE8</accession>
<organism evidence="1 2">
    <name type="scientific">Ameca splendens</name>
    <dbReference type="NCBI Taxonomy" id="208324"/>
    <lineage>
        <taxon>Eukaryota</taxon>
        <taxon>Metazoa</taxon>
        <taxon>Chordata</taxon>
        <taxon>Craniata</taxon>
        <taxon>Vertebrata</taxon>
        <taxon>Euteleostomi</taxon>
        <taxon>Actinopterygii</taxon>
        <taxon>Neopterygii</taxon>
        <taxon>Teleostei</taxon>
        <taxon>Neoteleostei</taxon>
        <taxon>Acanthomorphata</taxon>
        <taxon>Ovalentaria</taxon>
        <taxon>Atherinomorphae</taxon>
        <taxon>Cyprinodontiformes</taxon>
        <taxon>Goodeidae</taxon>
        <taxon>Ameca</taxon>
    </lineage>
</organism>
<reference evidence="1 2" key="1">
    <citation type="submission" date="2021-06" db="EMBL/GenBank/DDBJ databases">
        <authorList>
            <person name="Palmer J.M."/>
        </authorList>
    </citation>
    <scope>NUCLEOTIDE SEQUENCE [LARGE SCALE GENOMIC DNA]</scope>
    <source>
        <strain evidence="1 2">AS_MEX2019</strain>
        <tissue evidence="1">Muscle</tissue>
    </source>
</reference>
<dbReference type="EMBL" id="JAHRIP010047693">
    <property type="protein sequence ID" value="MEQ2299010.1"/>
    <property type="molecule type" value="Genomic_DNA"/>
</dbReference>
<comment type="caution">
    <text evidence="1">The sequence shown here is derived from an EMBL/GenBank/DDBJ whole genome shotgun (WGS) entry which is preliminary data.</text>
</comment>
<name>A0ABV0YZE8_9TELE</name>
<dbReference type="Proteomes" id="UP001469553">
    <property type="component" value="Unassembled WGS sequence"/>
</dbReference>
<gene>
    <name evidence="1" type="ORF">AMECASPLE_011195</name>
</gene>
<sequence>MNLHPSLKSSAVSNRFSSQFVLDLAPSIFPSTLTSFPVPTEVSIPQHGAASAMFHGVFSVRFLPTPTAFCTCLLCALQCLWQTANITCCGFLLAKGQICGVHNCSIKSQ</sequence>